<dbReference type="EMBL" id="CP137573">
    <property type="protein sequence ID" value="WOX25967.1"/>
    <property type="molecule type" value="Genomic_DNA"/>
</dbReference>
<feature type="transmembrane region" description="Helical" evidence="1">
    <location>
        <begin position="101"/>
        <end position="121"/>
    </location>
</feature>
<dbReference type="RefSeq" id="WP_318108798.1">
    <property type="nucleotide sequence ID" value="NZ_CP137573.1"/>
</dbReference>
<evidence type="ECO:0000256" key="1">
    <source>
        <dbReference type="SAM" id="Phobius"/>
    </source>
</evidence>
<dbReference type="InterPro" id="IPR025597">
    <property type="entry name" value="DUF4345"/>
</dbReference>
<feature type="transmembrane region" description="Helical" evidence="1">
    <location>
        <begin position="7"/>
        <end position="28"/>
    </location>
</feature>
<proteinExistence type="predicted"/>
<keyword evidence="1" id="KW-0472">Membrane</keyword>
<keyword evidence="1" id="KW-0812">Transmembrane</keyword>
<organism evidence="2 3">
    <name type="scientific">Streptomyces solicathayae</name>
    <dbReference type="NCBI Taxonomy" id="3081768"/>
    <lineage>
        <taxon>Bacteria</taxon>
        <taxon>Bacillati</taxon>
        <taxon>Actinomycetota</taxon>
        <taxon>Actinomycetes</taxon>
        <taxon>Kitasatosporales</taxon>
        <taxon>Streptomycetaceae</taxon>
        <taxon>Streptomyces</taxon>
    </lineage>
</organism>
<sequence>MTKAGWLKGLALLMGYSCVAIGLFHVLLGIASVPGEESAGATVDSRERFYNAIFLGFGLAWIWVARQSPIPARLVRGLTAVFLLGGVGRLLSMAVHGMPHWWQVPLTVLEIGLPAVYFWLASADERAAAIRTAASEAG</sequence>
<accession>A0ABZ0M306</accession>
<reference evidence="2 3" key="1">
    <citation type="submission" date="2023-10" db="EMBL/GenBank/DDBJ databases">
        <title>The genome sequence of Streptomyces sp. HUAS YS2.</title>
        <authorList>
            <person name="Mo P."/>
        </authorList>
    </citation>
    <scope>NUCLEOTIDE SEQUENCE [LARGE SCALE GENOMIC DNA]</scope>
    <source>
        <strain evidence="2 3">HUAS YS2</strain>
    </source>
</reference>
<dbReference type="Pfam" id="PF14248">
    <property type="entry name" value="DUF4345"/>
    <property type="match status" value="1"/>
</dbReference>
<evidence type="ECO:0000313" key="3">
    <source>
        <dbReference type="Proteomes" id="UP001301731"/>
    </source>
</evidence>
<protein>
    <submittedName>
        <fullName evidence="2">DUF4345 domain-containing protein</fullName>
    </submittedName>
</protein>
<feature type="transmembrane region" description="Helical" evidence="1">
    <location>
        <begin position="77"/>
        <end position="95"/>
    </location>
</feature>
<name>A0ABZ0M306_9ACTN</name>
<keyword evidence="1" id="KW-1133">Transmembrane helix</keyword>
<dbReference type="Proteomes" id="UP001301731">
    <property type="component" value="Chromosome"/>
</dbReference>
<feature type="transmembrane region" description="Helical" evidence="1">
    <location>
        <begin position="48"/>
        <end position="65"/>
    </location>
</feature>
<keyword evidence="3" id="KW-1185">Reference proteome</keyword>
<gene>
    <name evidence="2" type="ORF">R2D22_33125</name>
</gene>
<evidence type="ECO:0000313" key="2">
    <source>
        <dbReference type="EMBL" id="WOX25967.1"/>
    </source>
</evidence>